<evidence type="ECO:0000256" key="2">
    <source>
        <dbReference type="ARBA" id="ARBA00010231"/>
    </source>
</evidence>
<keyword evidence="6" id="KW-0413">Isomerase</keyword>
<gene>
    <name evidence="12" type="ORF">Bequi_11265</name>
</gene>
<keyword evidence="4" id="KW-0479">Metal-binding</keyword>
<dbReference type="Pfam" id="PF00408">
    <property type="entry name" value="PGM_PMM_IV"/>
    <property type="match status" value="1"/>
</dbReference>
<dbReference type="Gene3D" id="3.30.310.50">
    <property type="entry name" value="Alpha-D-phosphohexomutase, C-terminal domain"/>
    <property type="match status" value="1"/>
</dbReference>
<dbReference type="PANTHER" id="PTHR43771:SF1">
    <property type="entry name" value="PHOSPHOMANNOMUTASE"/>
    <property type="match status" value="1"/>
</dbReference>
<dbReference type="Pfam" id="PF02879">
    <property type="entry name" value="PGM_PMM_II"/>
    <property type="match status" value="1"/>
</dbReference>
<protein>
    <submittedName>
        <fullName evidence="12">Phosphomannomutase/phosphoglucomutase</fullName>
    </submittedName>
</protein>
<feature type="domain" description="Alpha-D-phosphohexomutase alpha/beta/alpha" evidence="9">
    <location>
        <begin position="24"/>
        <end position="138"/>
    </location>
</feature>
<keyword evidence="5" id="KW-0460">Magnesium</keyword>
<keyword evidence="3" id="KW-0597">Phosphoprotein</keyword>
<dbReference type="Gene3D" id="2.20.25.10">
    <property type="match status" value="1"/>
</dbReference>
<sequence length="595" mass="63274">MTENPTEDRSPLAEAAPAPDLSRIIKAYDVRGEAGTELTEEVARALGAAFADFLDPKDMVIAHDMRLSSPQLSRAFADGAVRRGATVAFAGLSSTDQLYCTSGLHQAAGAMFTASHNPAPDNGIKMCLPGARPISRSTGLAQMQAQAEAYLASGEIPEVPGGRSQDLDTLEDYVATVLRLVPVPGRRPLRVVVDAANAMAGLTVPAVAAHLPFLDIVPLYFELDGTFPHHEANPLDPENLKDLQAAVLREGADLGLAFDGDADRCFVVDEQGRGVNPSAITALIAQREIARARAAGEETPAVVANLVSSRHVQEAIEAAGGRRVRSQVGHSLIKALMAENSAVFGGEHSAHYYFRDFFFADSGMLAALHVLAAMEESDGTLSALFAAHDPYTASGEINSRVADAAAARERVRARMQDLPGVQIDDLDGMTVTHWDESADAEENWWFSLRSSNTEPLLRLNVEAAAPETMERVREEVLAIVRGESEWTEPGPEPAAQAAQEPAPEPAADLAPAPASEPAAAAPLPSRADVVGGSALPDWVRDVLRCPQCGSALDLEAARVRCRDQGHEFAIHDGIPVLIEGRESEERPASEGGLRS</sequence>
<evidence type="ECO:0000256" key="4">
    <source>
        <dbReference type="ARBA" id="ARBA00022723"/>
    </source>
</evidence>
<comment type="similarity">
    <text evidence="2">Belongs to the phosphohexose mutase family.</text>
</comment>
<name>A0ABT0R2F4_9MICO</name>
<dbReference type="EMBL" id="JAKNCJ010000006">
    <property type="protein sequence ID" value="MCL6423950.1"/>
    <property type="molecule type" value="Genomic_DNA"/>
</dbReference>
<evidence type="ECO:0000256" key="3">
    <source>
        <dbReference type="ARBA" id="ARBA00022553"/>
    </source>
</evidence>
<proteinExistence type="inferred from homology"/>
<feature type="domain" description="Alpha-D-phosphohexomutase alpha/beta/alpha" evidence="11">
    <location>
        <begin position="277"/>
        <end position="387"/>
    </location>
</feature>
<feature type="domain" description="Alpha-D-phosphohexomutase C-terminal" evidence="8">
    <location>
        <begin position="396"/>
        <end position="477"/>
    </location>
</feature>
<dbReference type="InterPro" id="IPR005841">
    <property type="entry name" value="Alpha-D-phosphohexomutase_SF"/>
</dbReference>
<dbReference type="Pfam" id="PF02878">
    <property type="entry name" value="PGM_PMM_I"/>
    <property type="match status" value="1"/>
</dbReference>
<evidence type="ECO:0000256" key="6">
    <source>
        <dbReference type="ARBA" id="ARBA00023235"/>
    </source>
</evidence>
<evidence type="ECO:0000256" key="7">
    <source>
        <dbReference type="SAM" id="MobiDB-lite"/>
    </source>
</evidence>
<dbReference type="CDD" id="cd03089">
    <property type="entry name" value="PMM_PGM"/>
    <property type="match status" value="1"/>
</dbReference>
<dbReference type="SUPFAM" id="SSF158997">
    <property type="entry name" value="Trm112p-like"/>
    <property type="match status" value="1"/>
</dbReference>
<feature type="compositionally biased region" description="Low complexity" evidence="7">
    <location>
        <begin position="493"/>
        <end position="524"/>
    </location>
</feature>
<dbReference type="InterPro" id="IPR005846">
    <property type="entry name" value="A-D-PHexomutase_a/b/a-III"/>
</dbReference>
<accession>A0ABT0R2F4</accession>
<evidence type="ECO:0000259" key="8">
    <source>
        <dbReference type="Pfam" id="PF00408"/>
    </source>
</evidence>
<comment type="caution">
    <text evidence="12">The sequence shown here is derived from an EMBL/GenBank/DDBJ whole genome shotgun (WGS) entry which is preliminary data.</text>
</comment>
<feature type="region of interest" description="Disordered" evidence="7">
    <location>
        <begin position="484"/>
        <end position="524"/>
    </location>
</feature>
<dbReference type="InterPro" id="IPR036900">
    <property type="entry name" value="A-D-PHexomutase_C_sf"/>
</dbReference>
<evidence type="ECO:0000259" key="9">
    <source>
        <dbReference type="Pfam" id="PF02878"/>
    </source>
</evidence>
<dbReference type="InterPro" id="IPR005843">
    <property type="entry name" value="A-D-PHexomutase_C"/>
</dbReference>
<dbReference type="RefSeq" id="WP_249738030.1">
    <property type="nucleotide sequence ID" value="NZ_JAKNCJ010000006.1"/>
</dbReference>
<keyword evidence="13" id="KW-1185">Reference proteome</keyword>
<dbReference type="Pfam" id="PF02880">
    <property type="entry name" value="PGM_PMM_III"/>
    <property type="match status" value="1"/>
</dbReference>
<dbReference type="PRINTS" id="PR00509">
    <property type="entry name" value="PGMPMM"/>
</dbReference>
<dbReference type="SUPFAM" id="SSF53738">
    <property type="entry name" value="Phosphoglucomutase, first 3 domains"/>
    <property type="match status" value="3"/>
</dbReference>
<evidence type="ECO:0000256" key="1">
    <source>
        <dbReference type="ARBA" id="ARBA00001946"/>
    </source>
</evidence>
<dbReference type="InterPro" id="IPR005845">
    <property type="entry name" value="A-D-PHexomutase_a/b/a-II"/>
</dbReference>
<organism evidence="12 13">
    <name type="scientific">Brachybacterium equifaecis</name>
    <dbReference type="NCBI Taxonomy" id="2910770"/>
    <lineage>
        <taxon>Bacteria</taxon>
        <taxon>Bacillati</taxon>
        <taxon>Actinomycetota</taxon>
        <taxon>Actinomycetes</taxon>
        <taxon>Micrococcales</taxon>
        <taxon>Dermabacteraceae</taxon>
        <taxon>Brachybacterium</taxon>
    </lineage>
</organism>
<comment type="cofactor">
    <cofactor evidence="1">
        <name>Mg(2+)</name>
        <dbReference type="ChEBI" id="CHEBI:18420"/>
    </cofactor>
</comment>
<evidence type="ECO:0000259" key="10">
    <source>
        <dbReference type="Pfam" id="PF02879"/>
    </source>
</evidence>
<evidence type="ECO:0000313" key="13">
    <source>
        <dbReference type="Proteomes" id="UP001203761"/>
    </source>
</evidence>
<evidence type="ECO:0000259" key="11">
    <source>
        <dbReference type="Pfam" id="PF02880"/>
    </source>
</evidence>
<evidence type="ECO:0000256" key="5">
    <source>
        <dbReference type="ARBA" id="ARBA00022842"/>
    </source>
</evidence>
<dbReference type="PANTHER" id="PTHR43771">
    <property type="entry name" value="PHOSPHOMANNOMUTASE"/>
    <property type="match status" value="1"/>
</dbReference>
<dbReference type="SUPFAM" id="SSF55957">
    <property type="entry name" value="Phosphoglucomutase, C-terminal domain"/>
    <property type="match status" value="1"/>
</dbReference>
<reference evidence="12" key="1">
    <citation type="submission" date="2022-02" db="EMBL/GenBank/DDBJ databases">
        <authorList>
            <person name="Lee M."/>
            <person name="Kim S.-J."/>
            <person name="Jung M.-Y."/>
        </authorList>
    </citation>
    <scope>NUCLEOTIDE SEQUENCE</scope>
    <source>
        <strain evidence="12">JHP9</strain>
    </source>
</reference>
<evidence type="ECO:0000313" key="12">
    <source>
        <dbReference type="EMBL" id="MCL6423950.1"/>
    </source>
</evidence>
<feature type="domain" description="Alpha-D-phosphohexomutase alpha/beta/alpha" evidence="10">
    <location>
        <begin position="172"/>
        <end position="272"/>
    </location>
</feature>
<dbReference type="InterPro" id="IPR016055">
    <property type="entry name" value="A-D-PHexomutase_a/b/a-I/II/III"/>
</dbReference>
<dbReference type="Gene3D" id="3.40.120.10">
    <property type="entry name" value="Alpha-D-Glucose-1,6-Bisphosphate, subunit A, domain 3"/>
    <property type="match status" value="3"/>
</dbReference>
<dbReference type="Proteomes" id="UP001203761">
    <property type="component" value="Unassembled WGS sequence"/>
</dbReference>
<dbReference type="InterPro" id="IPR005844">
    <property type="entry name" value="A-D-PHexomutase_a/b/a-I"/>
</dbReference>